<dbReference type="SMART" id="SM00409">
    <property type="entry name" value="IG"/>
    <property type="match status" value="2"/>
</dbReference>
<keyword evidence="4" id="KW-0732">Signal</keyword>
<organism evidence="6 7">
    <name type="scientific">Larimichthys crocea</name>
    <name type="common">Large yellow croaker</name>
    <name type="synonym">Pseudosciaena crocea</name>
    <dbReference type="NCBI Taxonomy" id="215358"/>
    <lineage>
        <taxon>Eukaryota</taxon>
        <taxon>Metazoa</taxon>
        <taxon>Chordata</taxon>
        <taxon>Craniata</taxon>
        <taxon>Vertebrata</taxon>
        <taxon>Euteleostomi</taxon>
        <taxon>Actinopterygii</taxon>
        <taxon>Neopterygii</taxon>
        <taxon>Teleostei</taxon>
        <taxon>Neoteleostei</taxon>
        <taxon>Acanthomorphata</taxon>
        <taxon>Eupercaria</taxon>
        <taxon>Sciaenidae</taxon>
        <taxon>Larimichthys</taxon>
    </lineage>
</organism>
<dbReference type="Proteomes" id="UP000424527">
    <property type="component" value="Unassembled WGS sequence"/>
</dbReference>
<feature type="region of interest" description="Disordered" evidence="2">
    <location>
        <begin position="180"/>
        <end position="213"/>
    </location>
</feature>
<keyword evidence="3" id="KW-1133">Transmembrane helix</keyword>
<dbReference type="AlphaFoldDB" id="A0A6G0ICG4"/>
<dbReference type="SMR" id="A0A6G0ICG4"/>
<feature type="chain" id="PRO_5026254519" description="Ig-like domain-containing protein" evidence="4">
    <location>
        <begin position="19"/>
        <end position="308"/>
    </location>
</feature>
<gene>
    <name evidence="6" type="ORF">D5F01_LYC12859</name>
</gene>
<keyword evidence="7" id="KW-1185">Reference proteome</keyword>
<accession>A0A6G0ICG4</accession>
<dbReference type="InterPro" id="IPR007110">
    <property type="entry name" value="Ig-like_dom"/>
</dbReference>
<dbReference type="PANTHER" id="PTHR11422:SF6">
    <property type="entry name" value="HEMICENTIN-1 ISOFORM X1"/>
    <property type="match status" value="1"/>
</dbReference>
<evidence type="ECO:0000256" key="3">
    <source>
        <dbReference type="SAM" id="Phobius"/>
    </source>
</evidence>
<sequence length="308" mass="33551">MKMLVWFGLVLGALSAAGNVFVTKPEQTVTLECGVDTFRGSLEWRRGDQRIFSVDGKTGFKRKGTIDIVSRSYDRTTNLEVRRVKLEDAGKFTCVADGNTKEHTLLVVSVSTNPSGDLHLGSEVALTCQVSGLDTAPAVHWKGPDGKLNSGSLKSVARSDAGTWKCEFSHGGQTYSESIDIKVTDPPTPPPPPPPPGPSQSSPGSHKTTCPNCTANPPSGASDLLGLKWWVWVAIGVGCLVMILLMVFVICLCKKIKTKKRRLQKMRNSRQFPKKYCQCNRPTAVGKPQQGRRREKPSAPPLQPLLIE</sequence>
<dbReference type="Pfam" id="PF00047">
    <property type="entry name" value="ig"/>
    <property type="match status" value="1"/>
</dbReference>
<feature type="transmembrane region" description="Helical" evidence="3">
    <location>
        <begin position="229"/>
        <end position="253"/>
    </location>
</feature>
<feature type="compositionally biased region" description="Pro residues" evidence="2">
    <location>
        <begin position="186"/>
        <end position="198"/>
    </location>
</feature>
<evidence type="ECO:0000259" key="5">
    <source>
        <dbReference type="PROSITE" id="PS50835"/>
    </source>
</evidence>
<dbReference type="EMBL" id="REGW02000012">
    <property type="protein sequence ID" value="KAE8288981.1"/>
    <property type="molecule type" value="Genomic_DNA"/>
</dbReference>
<comment type="caution">
    <text evidence="6">The sequence shown here is derived from an EMBL/GenBank/DDBJ whole genome shotgun (WGS) entry which is preliminary data.</text>
</comment>
<evidence type="ECO:0000256" key="2">
    <source>
        <dbReference type="SAM" id="MobiDB-lite"/>
    </source>
</evidence>
<dbReference type="InterPro" id="IPR013783">
    <property type="entry name" value="Ig-like_fold"/>
</dbReference>
<feature type="region of interest" description="Disordered" evidence="2">
    <location>
        <begin position="279"/>
        <end position="308"/>
    </location>
</feature>
<dbReference type="InterPro" id="IPR013151">
    <property type="entry name" value="Immunoglobulin_dom"/>
</dbReference>
<evidence type="ECO:0000256" key="4">
    <source>
        <dbReference type="SAM" id="SignalP"/>
    </source>
</evidence>
<dbReference type="InterPro" id="IPR003598">
    <property type="entry name" value="Ig_sub2"/>
</dbReference>
<dbReference type="InterPro" id="IPR036179">
    <property type="entry name" value="Ig-like_dom_sf"/>
</dbReference>
<feature type="signal peptide" evidence="4">
    <location>
        <begin position="1"/>
        <end position="18"/>
    </location>
</feature>
<evidence type="ECO:0000256" key="1">
    <source>
        <dbReference type="ARBA" id="ARBA00023319"/>
    </source>
</evidence>
<dbReference type="Gene3D" id="2.60.40.10">
    <property type="entry name" value="Immunoglobulins"/>
    <property type="match status" value="2"/>
</dbReference>
<evidence type="ECO:0000313" key="6">
    <source>
        <dbReference type="EMBL" id="KAE8288981.1"/>
    </source>
</evidence>
<keyword evidence="3" id="KW-0812">Transmembrane</keyword>
<feature type="compositionally biased region" description="Pro residues" evidence="2">
    <location>
        <begin position="298"/>
        <end position="308"/>
    </location>
</feature>
<dbReference type="SUPFAM" id="SSF48726">
    <property type="entry name" value="Immunoglobulin"/>
    <property type="match status" value="2"/>
</dbReference>
<reference evidence="6 7" key="1">
    <citation type="submission" date="2019-07" db="EMBL/GenBank/DDBJ databases">
        <title>Chromosome genome assembly for large yellow croaker.</title>
        <authorList>
            <person name="Xiao S."/>
        </authorList>
    </citation>
    <scope>NUCLEOTIDE SEQUENCE [LARGE SCALE GENOMIC DNA]</scope>
    <source>
        <strain evidence="6">JMULYC20181020</strain>
        <tissue evidence="6">Muscle</tissue>
    </source>
</reference>
<keyword evidence="3" id="KW-0472">Membrane</keyword>
<evidence type="ECO:0000313" key="7">
    <source>
        <dbReference type="Proteomes" id="UP000424527"/>
    </source>
</evidence>
<dbReference type="InterPro" id="IPR003599">
    <property type="entry name" value="Ig_sub"/>
</dbReference>
<dbReference type="PANTHER" id="PTHR11422">
    <property type="entry name" value="T-CELL SURFACE GLYCOPROTEIN CD4"/>
    <property type="match status" value="1"/>
</dbReference>
<proteinExistence type="predicted"/>
<feature type="domain" description="Ig-like" evidence="5">
    <location>
        <begin position="121"/>
        <end position="180"/>
    </location>
</feature>
<name>A0A6G0ICG4_LARCR</name>
<keyword evidence="1" id="KW-0393">Immunoglobulin domain</keyword>
<feature type="domain" description="Ig-like" evidence="5">
    <location>
        <begin position="27"/>
        <end position="111"/>
    </location>
</feature>
<protein>
    <recommendedName>
        <fullName evidence="5">Ig-like domain-containing protein</fullName>
    </recommendedName>
</protein>
<dbReference type="PROSITE" id="PS50835">
    <property type="entry name" value="IG_LIKE"/>
    <property type="match status" value="2"/>
</dbReference>
<dbReference type="SMART" id="SM00408">
    <property type="entry name" value="IGc2"/>
    <property type="match status" value="2"/>
</dbReference>